<evidence type="ECO:0000313" key="2">
    <source>
        <dbReference type="EMBL" id="KAK7486003.1"/>
    </source>
</evidence>
<feature type="compositionally biased region" description="Basic and acidic residues" evidence="1">
    <location>
        <begin position="216"/>
        <end position="231"/>
    </location>
</feature>
<comment type="caution">
    <text evidence="2">The sequence shown here is derived from an EMBL/GenBank/DDBJ whole genome shotgun (WGS) entry which is preliminary data.</text>
</comment>
<keyword evidence="3" id="KW-1185">Reference proteome</keyword>
<protein>
    <recommendedName>
        <fullName evidence="4">Tetratricopeptide repeat protein</fullName>
    </recommendedName>
</protein>
<evidence type="ECO:0000256" key="1">
    <source>
        <dbReference type="SAM" id="MobiDB-lite"/>
    </source>
</evidence>
<evidence type="ECO:0000313" key="3">
    <source>
        <dbReference type="Proteomes" id="UP001519460"/>
    </source>
</evidence>
<proteinExistence type="predicted"/>
<accession>A0ABD0KG36</accession>
<dbReference type="SUPFAM" id="SSF48452">
    <property type="entry name" value="TPR-like"/>
    <property type="match status" value="1"/>
</dbReference>
<feature type="region of interest" description="Disordered" evidence="1">
    <location>
        <begin position="216"/>
        <end position="239"/>
    </location>
</feature>
<evidence type="ECO:0008006" key="4">
    <source>
        <dbReference type="Google" id="ProtNLM"/>
    </source>
</evidence>
<name>A0ABD0KG36_9CAEN</name>
<dbReference type="Gene3D" id="1.25.40.10">
    <property type="entry name" value="Tetratricopeptide repeat domain"/>
    <property type="match status" value="1"/>
</dbReference>
<dbReference type="Proteomes" id="UP001519460">
    <property type="component" value="Unassembled WGS sequence"/>
</dbReference>
<dbReference type="AlphaFoldDB" id="A0ABD0KG36"/>
<dbReference type="InterPro" id="IPR011990">
    <property type="entry name" value="TPR-like_helical_dom_sf"/>
</dbReference>
<reference evidence="2 3" key="1">
    <citation type="journal article" date="2023" name="Sci. Data">
        <title>Genome assembly of the Korean intertidal mud-creeper Batillaria attramentaria.</title>
        <authorList>
            <person name="Patra A.K."/>
            <person name="Ho P.T."/>
            <person name="Jun S."/>
            <person name="Lee S.J."/>
            <person name="Kim Y."/>
            <person name="Won Y.J."/>
        </authorList>
    </citation>
    <scope>NUCLEOTIDE SEQUENCE [LARGE SCALE GENOMIC DNA]</scope>
    <source>
        <strain evidence="2">Wonlab-2016</strain>
    </source>
</reference>
<sequence length="255" mass="29437">MSRDPDKAISLYKDAIQLMQDSPHFQSEQRAVVRRNLDRAYSLRDEVEPMRLNEAGCKALESGDPEKAIRLYENAMSLMQNSPHIQPETLSVVRRNLDQAYRLHNVSQGHRLNADGNRAIASGEYKRAIYLFEKAMRLMQDNPDHFLPEHHATVRRNLNESYRRGNYSYVFDYDYMPRTNREPATPQESNLFWAIIGAIAAFFTSLFVSEENVRSAENVKSEENGRSEQRQSENVQSAVRGDHILESLELEKSTV</sequence>
<gene>
    <name evidence="2" type="ORF">BaRGS_00022755</name>
</gene>
<dbReference type="EMBL" id="JACVVK020000185">
    <property type="protein sequence ID" value="KAK7486003.1"/>
    <property type="molecule type" value="Genomic_DNA"/>
</dbReference>
<organism evidence="2 3">
    <name type="scientific">Batillaria attramentaria</name>
    <dbReference type="NCBI Taxonomy" id="370345"/>
    <lineage>
        <taxon>Eukaryota</taxon>
        <taxon>Metazoa</taxon>
        <taxon>Spiralia</taxon>
        <taxon>Lophotrochozoa</taxon>
        <taxon>Mollusca</taxon>
        <taxon>Gastropoda</taxon>
        <taxon>Caenogastropoda</taxon>
        <taxon>Sorbeoconcha</taxon>
        <taxon>Cerithioidea</taxon>
        <taxon>Batillariidae</taxon>
        <taxon>Batillaria</taxon>
    </lineage>
</organism>